<dbReference type="SUPFAM" id="SSF56574">
    <property type="entry name" value="Serpins"/>
    <property type="match status" value="1"/>
</dbReference>
<reference evidence="3" key="1">
    <citation type="submission" date="2023-02" db="EMBL/GenBank/DDBJ databases">
        <title>Genome of toxic invasive species Heracleum sosnowskyi carries increased number of genes despite the absence of recent whole-genome duplications.</title>
        <authorList>
            <person name="Schelkunov M."/>
            <person name="Shtratnikova V."/>
            <person name="Makarenko M."/>
            <person name="Klepikova A."/>
            <person name="Omelchenko D."/>
            <person name="Novikova G."/>
            <person name="Obukhova E."/>
            <person name="Bogdanov V."/>
            <person name="Penin A."/>
            <person name="Logacheva M."/>
        </authorList>
    </citation>
    <scope>NUCLEOTIDE SEQUENCE</scope>
    <source>
        <strain evidence="3">Hsosn_3</strain>
        <tissue evidence="3">Leaf</tissue>
    </source>
</reference>
<dbReference type="InterPro" id="IPR000215">
    <property type="entry name" value="Serpin_fam"/>
</dbReference>
<dbReference type="EMBL" id="JAUIZM010000002">
    <property type="protein sequence ID" value="KAK1395732.1"/>
    <property type="molecule type" value="Genomic_DNA"/>
</dbReference>
<keyword evidence="4" id="KW-1185">Reference proteome</keyword>
<dbReference type="InterPro" id="IPR023796">
    <property type="entry name" value="Serpin_dom"/>
</dbReference>
<dbReference type="GO" id="GO:0005615">
    <property type="term" value="C:extracellular space"/>
    <property type="evidence" value="ECO:0007669"/>
    <property type="project" value="InterPro"/>
</dbReference>
<dbReference type="Gene3D" id="2.30.39.10">
    <property type="entry name" value="Alpha-1-antitrypsin, domain 1"/>
    <property type="match status" value="1"/>
</dbReference>
<evidence type="ECO:0000313" key="3">
    <source>
        <dbReference type="EMBL" id="KAK1395732.1"/>
    </source>
</evidence>
<evidence type="ECO:0000313" key="4">
    <source>
        <dbReference type="Proteomes" id="UP001237642"/>
    </source>
</evidence>
<evidence type="ECO:0000259" key="2">
    <source>
        <dbReference type="Pfam" id="PF00079"/>
    </source>
</evidence>
<dbReference type="PANTHER" id="PTHR11461:SF211">
    <property type="entry name" value="GH10112P-RELATED"/>
    <property type="match status" value="1"/>
</dbReference>
<dbReference type="Pfam" id="PF00079">
    <property type="entry name" value="Serpin"/>
    <property type="match status" value="1"/>
</dbReference>
<gene>
    <name evidence="3" type="ORF">POM88_005595</name>
</gene>
<sequence length="170" mass="19035">MHTWPVVSRLISRTRAVRSYEEFKAGLALHARLNHRLQGDGACCCCNCLLSWVLEVVQFRSRSLGLTLLPITTHSSHSWVEKETRGIIIVIFPRGSIKSSTKLVLANALYFKGALSHEFKASKTKYYDFHLLNEAAAATGVVMCFDVECREEVYMGAVQFIGQVLNPSIT</sequence>
<dbReference type="InterPro" id="IPR042178">
    <property type="entry name" value="Serpin_sf_1"/>
</dbReference>
<dbReference type="GO" id="GO:0004867">
    <property type="term" value="F:serine-type endopeptidase inhibitor activity"/>
    <property type="evidence" value="ECO:0007669"/>
    <property type="project" value="InterPro"/>
</dbReference>
<evidence type="ECO:0000256" key="1">
    <source>
        <dbReference type="ARBA" id="ARBA00009500"/>
    </source>
</evidence>
<dbReference type="Gene3D" id="3.30.497.10">
    <property type="entry name" value="Antithrombin, subunit I, domain 2"/>
    <property type="match status" value="1"/>
</dbReference>
<organism evidence="3 4">
    <name type="scientific">Heracleum sosnowskyi</name>
    <dbReference type="NCBI Taxonomy" id="360622"/>
    <lineage>
        <taxon>Eukaryota</taxon>
        <taxon>Viridiplantae</taxon>
        <taxon>Streptophyta</taxon>
        <taxon>Embryophyta</taxon>
        <taxon>Tracheophyta</taxon>
        <taxon>Spermatophyta</taxon>
        <taxon>Magnoliopsida</taxon>
        <taxon>eudicotyledons</taxon>
        <taxon>Gunneridae</taxon>
        <taxon>Pentapetalae</taxon>
        <taxon>asterids</taxon>
        <taxon>campanulids</taxon>
        <taxon>Apiales</taxon>
        <taxon>Apiaceae</taxon>
        <taxon>Apioideae</taxon>
        <taxon>apioid superclade</taxon>
        <taxon>Tordylieae</taxon>
        <taxon>Tordyliinae</taxon>
        <taxon>Heracleum</taxon>
    </lineage>
</organism>
<dbReference type="PANTHER" id="PTHR11461">
    <property type="entry name" value="SERINE PROTEASE INHIBITOR, SERPIN"/>
    <property type="match status" value="1"/>
</dbReference>
<feature type="domain" description="Serpin" evidence="2">
    <location>
        <begin position="78"/>
        <end position="134"/>
    </location>
</feature>
<proteinExistence type="inferred from homology"/>
<reference evidence="3" key="2">
    <citation type="submission" date="2023-05" db="EMBL/GenBank/DDBJ databases">
        <authorList>
            <person name="Schelkunov M.I."/>
        </authorList>
    </citation>
    <scope>NUCLEOTIDE SEQUENCE</scope>
    <source>
        <strain evidence="3">Hsosn_3</strain>
        <tissue evidence="3">Leaf</tissue>
    </source>
</reference>
<dbReference type="InterPro" id="IPR042185">
    <property type="entry name" value="Serpin_sf_2"/>
</dbReference>
<dbReference type="InterPro" id="IPR036186">
    <property type="entry name" value="Serpin_sf"/>
</dbReference>
<comment type="similarity">
    <text evidence="1">Belongs to the serpin family.</text>
</comment>
<comment type="caution">
    <text evidence="3">The sequence shown here is derived from an EMBL/GenBank/DDBJ whole genome shotgun (WGS) entry which is preliminary data.</text>
</comment>
<protein>
    <recommendedName>
        <fullName evidence="2">Serpin domain-containing protein</fullName>
    </recommendedName>
</protein>
<dbReference type="AlphaFoldDB" id="A0AAD8N4G6"/>
<accession>A0AAD8N4G6</accession>
<name>A0AAD8N4G6_9APIA</name>
<dbReference type="Proteomes" id="UP001237642">
    <property type="component" value="Unassembled WGS sequence"/>
</dbReference>